<sequence>MYAMKEEKKFSVRHFSREAVPKKKGRLVGLARRASSCPSSSQAPFAPPDPMIIEQLQNKDDQIVALETPNATILSELADQKNTNEEIMEKMKCLFPSEF</sequence>
<accession>A0A8S9HZX3</accession>
<comment type="caution">
    <text evidence="1">The sequence shown here is derived from an EMBL/GenBank/DDBJ whole genome shotgun (WGS) entry which is preliminary data.</text>
</comment>
<reference evidence="1" key="1">
    <citation type="submission" date="2019-12" db="EMBL/GenBank/DDBJ databases">
        <title>Genome sequencing and annotation of Brassica cretica.</title>
        <authorList>
            <person name="Studholme D.J."/>
            <person name="Sarris P.F."/>
        </authorList>
    </citation>
    <scope>NUCLEOTIDE SEQUENCE</scope>
    <source>
        <strain evidence="1">PFS-102/07</strain>
        <tissue evidence="1">Leaf</tissue>
    </source>
</reference>
<organism evidence="1">
    <name type="scientific">Brassica cretica</name>
    <name type="common">Mustard</name>
    <dbReference type="NCBI Taxonomy" id="69181"/>
    <lineage>
        <taxon>Eukaryota</taxon>
        <taxon>Viridiplantae</taxon>
        <taxon>Streptophyta</taxon>
        <taxon>Embryophyta</taxon>
        <taxon>Tracheophyta</taxon>
        <taxon>Spermatophyta</taxon>
        <taxon>Magnoliopsida</taxon>
        <taxon>eudicotyledons</taxon>
        <taxon>Gunneridae</taxon>
        <taxon>Pentapetalae</taxon>
        <taxon>rosids</taxon>
        <taxon>malvids</taxon>
        <taxon>Brassicales</taxon>
        <taxon>Brassicaceae</taxon>
        <taxon>Brassiceae</taxon>
        <taxon>Brassica</taxon>
    </lineage>
</organism>
<name>A0A8S9HZX3_BRACR</name>
<evidence type="ECO:0000313" key="1">
    <source>
        <dbReference type="EMBL" id="KAF2561716.1"/>
    </source>
</evidence>
<proteinExistence type="predicted"/>
<dbReference type="AlphaFoldDB" id="A0A8S9HZX3"/>
<dbReference type="EMBL" id="QGKY02001250">
    <property type="protein sequence ID" value="KAF2561716.1"/>
    <property type="molecule type" value="Genomic_DNA"/>
</dbReference>
<protein>
    <submittedName>
        <fullName evidence="1">Uncharacterized protein</fullName>
    </submittedName>
</protein>
<gene>
    <name evidence="1" type="ORF">F2Q70_00015975</name>
</gene>